<dbReference type="RefSeq" id="WP_157193161.1">
    <property type="nucleotide sequence ID" value="NZ_CP046621.1"/>
</dbReference>
<dbReference type="NCBIfam" id="TIGR02608">
    <property type="entry name" value="delta_60_rpt"/>
    <property type="match status" value="2"/>
</dbReference>
<gene>
    <name evidence="2" type="ORF">GPJ81_16640</name>
</gene>
<dbReference type="AlphaFoldDB" id="A0A6I6GUN2"/>
<accession>A0A6I6GUN2</accession>
<dbReference type="Proteomes" id="UP000426235">
    <property type="component" value="Chromosome"/>
</dbReference>
<dbReference type="Pfam" id="PF17164">
    <property type="entry name" value="DUF5122"/>
    <property type="match status" value="1"/>
</dbReference>
<dbReference type="Gene3D" id="2.80.10.50">
    <property type="match status" value="2"/>
</dbReference>
<evidence type="ECO:0000313" key="2">
    <source>
        <dbReference type="EMBL" id="QGW78243.1"/>
    </source>
</evidence>
<evidence type="ECO:0000313" key="3">
    <source>
        <dbReference type="Proteomes" id="UP000426235"/>
    </source>
</evidence>
<reference evidence="2" key="1">
    <citation type="submission" date="2019-12" db="EMBL/GenBank/DDBJ databases">
        <title>Hybrid Genome Assemblies of two High G+C Isolates from Undergraduate Microbiology Courses.</title>
        <authorList>
            <person name="Ne Ville C.J."/>
            <person name="Enright D."/>
            <person name="Hernandez I."/>
            <person name="Dodsworth J."/>
            <person name="Orwin P.M."/>
        </authorList>
    </citation>
    <scope>NUCLEOTIDE SEQUENCE [LARGE SCALE GENOMIC DNA]</scope>
    <source>
        <strain evidence="2">Neo</strain>
    </source>
</reference>
<dbReference type="EMBL" id="CP046621">
    <property type="protein sequence ID" value="QGW78243.1"/>
    <property type="molecule type" value="Genomic_DNA"/>
</dbReference>
<organism evidence="2 3">
    <name type="scientific">Pseudomonas alkylphenolica</name>
    <dbReference type="NCBI Taxonomy" id="237609"/>
    <lineage>
        <taxon>Bacteria</taxon>
        <taxon>Pseudomonadati</taxon>
        <taxon>Pseudomonadota</taxon>
        <taxon>Gammaproteobacteria</taxon>
        <taxon>Pseudomonadales</taxon>
        <taxon>Pseudomonadaceae</taxon>
        <taxon>Pseudomonas</taxon>
    </lineage>
</organism>
<protein>
    <recommendedName>
        <fullName evidence="4">Delta-60 repeat domain-containing protein</fullName>
    </recommendedName>
</protein>
<name>A0A6I6GUN2_9PSED</name>
<sequence>MTNSERISALLDPNYGDRGVAHPDDSLFQISASIQFGSDRLCIGQAKLGSGWGYALLRVDNSGKLDEQFGTKGITVGSFKEGTNSTGQNLHVLADGRIIVMGSYYNESTAAYYPAMARFNASGNLDKSFGHEGHVVIELPPPPSSGQKQQSAKHESTNNPRQSSALASNELYVTYRYPFSHSVLLKFNIDGEPDEEFNNVGYKYLTAPSALETGISGILINDKKIYLSGSAYTGETSNPCIICLKSTGAEDPQFGKNGYLITDLGANVRLASLAVLDDQGNIVCAGDDSLAKGLIIAFTPLGSNLPGFVISKTEFGGSGGQWTEVQVDTSRKHIIAVGTTLGGDEADVVVGRYGINGTPDKAFGENEGWARIALGDSIDLALTASLESDGKTLIAGSDFESSNGRIGFMLRCLTDQ</sequence>
<proteinExistence type="predicted"/>
<dbReference type="InterPro" id="IPR013431">
    <property type="entry name" value="Delta_60_rpt"/>
</dbReference>
<feature type="region of interest" description="Disordered" evidence="1">
    <location>
        <begin position="134"/>
        <end position="164"/>
    </location>
</feature>
<keyword evidence="3" id="KW-1185">Reference proteome</keyword>
<evidence type="ECO:0000256" key="1">
    <source>
        <dbReference type="SAM" id="MobiDB-lite"/>
    </source>
</evidence>
<evidence type="ECO:0008006" key="4">
    <source>
        <dbReference type="Google" id="ProtNLM"/>
    </source>
</evidence>